<dbReference type="Gene3D" id="3.90.1200.10">
    <property type="match status" value="1"/>
</dbReference>
<gene>
    <name evidence="2" type="ORF">GCM10022235_52630</name>
</gene>
<protein>
    <submittedName>
        <fullName evidence="2">Phosphotransferase</fullName>
    </submittedName>
</protein>
<name>A0ABP6Y803_9ACTN</name>
<keyword evidence="3" id="KW-1185">Reference proteome</keyword>
<feature type="domain" description="Aminoglycoside phosphotransferase" evidence="1">
    <location>
        <begin position="115"/>
        <end position="184"/>
    </location>
</feature>
<proteinExistence type="predicted"/>
<dbReference type="InterPro" id="IPR002575">
    <property type="entry name" value="Aminoglycoside_PTrfase"/>
</dbReference>
<evidence type="ECO:0000259" key="1">
    <source>
        <dbReference type="Pfam" id="PF01636"/>
    </source>
</evidence>
<dbReference type="EMBL" id="BAABAA010000007">
    <property type="protein sequence ID" value="GAA3576280.1"/>
    <property type="molecule type" value="Genomic_DNA"/>
</dbReference>
<dbReference type="InterPro" id="IPR011009">
    <property type="entry name" value="Kinase-like_dom_sf"/>
</dbReference>
<accession>A0ABP6Y803</accession>
<evidence type="ECO:0000313" key="2">
    <source>
        <dbReference type="EMBL" id="GAA3576280.1"/>
    </source>
</evidence>
<evidence type="ECO:0000313" key="3">
    <source>
        <dbReference type="Proteomes" id="UP001501222"/>
    </source>
</evidence>
<dbReference type="Pfam" id="PF01636">
    <property type="entry name" value="APH"/>
    <property type="match status" value="1"/>
</dbReference>
<dbReference type="SUPFAM" id="SSF56112">
    <property type="entry name" value="Protein kinase-like (PK-like)"/>
    <property type="match status" value="1"/>
</dbReference>
<comment type="caution">
    <text evidence="2">The sequence shown here is derived from an EMBL/GenBank/DDBJ whole genome shotgun (WGS) entry which is preliminary data.</text>
</comment>
<reference evidence="3" key="1">
    <citation type="journal article" date="2019" name="Int. J. Syst. Evol. Microbiol.">
        <title>The Global Catalogue of Microorganisms (GCM) 10K type strain sequencing project: providing services to taxonomists for standard genome sequencing and annotation.</title>
        <authorList>
            <consortium name="The Broad Institute Genomics Platform"/>
            <consortium name="The Broad Institute Genome Sequencing Center for Infectious Disease"/>
            <person name="Wu L."/>
            <person name="Ma J."/>
        </authorList>
    </citation>
    <scope>NUCLEOTIDE SEQUENCE [LARGE SCALE GENOMIC DNA]</scope>
    <source>
        <strain evidence="3">JCM 16928</strain>
    </source>
</reference>
<dbReference type="Proteomes" id="UP001501222">
    <property type="component" value="Unassembled WGS sequence"/>
</dbReference>
<dbReference type="RefSeq" id="WP_344844897.1">
    <property type="nucleotide sequence ID" value="NZ_BAABAA010000007.1"/>
</dbReference>
<sequence>MSEDMEEVLTGGNVAAEVVRVGATVRKPSLAQTAGVEAVLTHLADFEGAPRTLGRDERGRHVLEYVPGAVADTMPAFSLDELRRVGRLIRELHDAMESFQAPPDIAWQTLVPEPSGGDLIGHNDLAPWNLIRDGQRWVFIDWDNAGPSTRLWDLGYAATAFVPFAAGGDVEVDGPRLRALADGYGLNLEQRLAFPAQIAARTSGAHELLVRGHRTGEQPWARLYAEGHADYWGPAAAYIKKHHDTWIAALIANYPSS</sequence>
<organism evidence="2 3">
    <name type="scientific">Kribbella ginsengisoli</name>
    <dbReference type="NCBI Taxonomy" id="363865"/>
    <lineage>
        <taxon>Bacteria</taxon>
        <taxon>Bacillati</taxon>
        <taxon>Actinomycetota</taxon>
        <taxon>Actinomycetes</taxon>
        <taxon>Propionibacteriales</taxon>
        <taxon>Kribbellaceae</taxon>
        <taxon>Kribbella</taxon>
    </lineage>
</organism>